<evidence type="ECO:0000256" key="1">
    <source>
        <dbReference type="SAM" id="Phobius"/>
    </source>
</evidence>
<sequence length="191" mass="23155">MHGWMFYFSQWCHHMRAFLPWWGPIVLAFYTGYIFWVSIFPHRYTYMELEGRHWSMKDDMKVFGMKIGFFSLVVYYVLWFALPYPGTELLFDIFALPWLLIYLGIVFGVPLMEGFFLFFSYETKAYNSGMTRVEWEMYVEQKRRLQTRLKQEELTAWVRAHSLETSEEEVEMAAHDKRSRFKVIPGKRKRG</sequence>
<evidence type="ECO:0000313" key="3">
    <source>
        <dbReference type="Proteomes" id="UP001229209"/>
    </source>
</evidence>
<dbReference type="EMBL" id="JAURUO010000013">
    <property type="protein sequence ID" value="MDP9729382.1"/>
    <property type="molecule type" value="Genomic_DNA"/>
</dbReference>
<keyword evidence="1" id="KW-0472">Membrane</keyword>
<feature type="transmembrane region" description="Helical" evidence="1">
    <location>
        <begin position="62"/>
        <end position="82"/>
    </location>
</feature>
<evidence type="ECO:0000313" key="2">
    <source>
        <dbReference type="EMBL" id="MDP9729382.1"/>
    </source>
</evidence>
<organism evidence="2 3">
    <name type="scientific">Alicyclobacillus tolerans</name>
    <dbReference type="NCBI Taxonomy" id="90970"/>
    <lineage>
        <taxon>Bacteria</taxon>
        <taxon>Bacillati</taxon>
        <taxon>Bacillota</taxon>
        <taxon>Bacilli</taxon>
        <taxon>Bacillales</taxon>
        <taxon>Alicyclobacillaceae</taxon>
        <taxon>Alicyclobacillus</taxon>
    </lineage>
</organism>
<keyword evidence="3" id="KW-1185">Reference proteome</keyword>
<protein>
    <submittedName>
        <fullName evidence="2">Uncharacterized protein</fullName>
    </submittedName>
</protein>
<gene>
    <name evidence="2" type="ORF">J2S04_002355</name>
</gene>
<proteinExistence type="predicted"/>
<dbReference type="Proteomes" id="UP001229209">
    <property type="component" value="Unassembled WGS sequence"/>
</dbReference>
<dbReference type="RefSeq" id="WP_203115862.1">
    <property type="nucleotide sequence ID" value="NZ_JAURUO010000013.1"/>
</dbReference>
<name>A0ABT9LYP5_9BACL</name>
<keyword evidence="1" id="KW-1133">Transmembrane helix</keyword>
<keyword evidence="1" id="KW-0812">Transmembrane</keyword>
<accession>A0ABT9LYP5</accession>
<reference evidence="2 3" key="1">
    <citation type="submission" date="2023-07" db="EMBL/GenBank/DDBJ databases">
        <title>Genomic Encyclopedia of Type Strains, Phase IV (KMG-IV): sequencing the most valuable type-strain genomes for metagenomic binning, comparative biology and taxonomic classification.</title>
        <authorList>
            <person name="Goeker M."/>
        </authorList>
    </citation>
    <scope>NUCLEOTIDE SEQUENCE [LARGE SCALE GENOMIC DNA]</scope>
    <source>
        <strain evidence="2 3">DSM 25924</strain>
    </source>
</reference>
<feature type="transmembrane region" description="Helical" evidence="1">
    <location>
        <begin position="94"/>
        <end position="119"/>
    </location>
</feature>
<comment type="caution">
    <text evidence="2">The sequence shown here is derived from an EMBL/GenBank/DDBJ whole genome shotgun (WGS) entry which is preliminary data.</text>
</comment>
<feature type="transmembrane region" description="Helical" evidence="1">
    <location>
        <begin position="20"/>
        <end position="41"/>
    </location>
</feature>